<evidence type="ECO:0000313" key="6">
    <source>
        <dbReference type="Proteomes" id="UP000680348"/>
    </source>
</evidence>
<dbReference type="Gene3D" id="1.20.120.530">
    <property type="entry name" value="GntR ligand-binding domain-like"/>
    <property type="match status" value="1"/>
</dbReference>
<accession>A0A942E425</accession>
<dbReference type="RefSeq" id="WP_188255753.1">
    <property type="nucleotide sequence ID" value="NZ_JABVCF010000008.1"/>
</dbReference>
<evidence type="ECO:0000256" key="3">
    <source>
        <dbReference type="ARBA" id="ARBA00023163"/>
    </source>
</evidence>
<dbReference type="PANTHER" id="PTHR43537:SF39">
    <property type="entry name" value="HTH-TYPE TRANSCRIPTIONAL REGULATOR MCBR"/>
    <property type="match status" value="1"/>
</dbReference>
<dbReference type="GO" id="GO:0003677">
    <property type="term" value="F:DNA binding"/>
    <property type="evidence" value="ECO:0007669"/>
    <property type="project" value="UniProtKB-KW"/>
</dbReference>
<dbReference type="InterPro" id="IPR036388">
    <property type="entry name" value="WH-like_DNA-bd_sf"/>
</dbReference>
<organism evidence="5 6">
    <name type="scientific">Pseudaminobacter soli</name>
    <name type="common">ex Zhang et al. 2022</name>
    <dbReference type="NCBI Taxonomy" id="2831468"/>
    <lineage>
        <taxon>Bacteria</taxon>
        <taxon>Pseudomonadati</taxon>
        <taxon>Pseudomonadota</taxon>
        <taxon>Alphaproteobacteria</taxon>
        <taxon>Hyphomicrobiales</taxon>
        <taxon>Phyllobacteriaceae</taxon>
        <taxon>Pseudaminobacter</taxon>
    </lineage>
</organism>
<protein>
    <submittedName>
        <fullName evidence="5">GntR family transcriptional regulator</fullName>
    </submittedName>
</protein>
<dbReference type="Gene3D" id="1.10.10.10">
    <property type="entry name" value="Winged helix-like DNA-binding domain superfamily/Winged helix DNA-binding domain"/>
    <property type="match status" value="1"/>
</dbReference>
<evidence type="ECO:0000259" key="4">
    <source>
        <dbReference type="PROSITE" id="PS50949"/>
    </source>
</evidence>
<comment type="caution">
    <text evidence="5">The sequence shown here is derived from an EMBL/GenBank/DDBJ whole genome shotgun (WGS) entry which is preliminary data.</text>
</comment>
<dbReference type="SMART" id="SM00345">
    <property type="entry name" value="HTH_GNTR"/>
    <property type="match status" value="1"/>
</dbReference>
<dbReference type="AlphaFoldDB" id="A0A942E425"/>
<dbReference type="SUPFAM" id="SSF46785">
    <property type="entry name" value="Winged helix' DNA-binding domain"/>
    <property type="match status" value="1"/>
</dbReference>
<name>A0A942E425_9HYPH</name>
<gene>
    <name evidence="5" type="ORF">KEU06_16450</name>
</gene>
<dbReference type="Proteomes" id="UP000680348">
    <property type="component" value="Unassembled WGS sequence"/>
</dbReference>
<proteinExistence type="predicted"/>
<dbReference type="PANTHER" id="PTHR43537">
    <property type="entry name" value="TRANSCRIPTIONAL REGULATOR, GNTR FAMILY"/>
    <property type="match status" value="1"/>
</dbReference>
<evidence type="ECO:0000313" key="5">
    <source>
        <dbReference type="EMBL" id="MBS3650205.1"/>
    </source>
</evidence>
<feature type="domain" description="HTH gntR-type" evidence="4">
    <location>
        <begin position="17"/>
        <end position="84"/>
    </location>
</feature>
<dbReference type="Pfam" id="PF07729">
    <property type="entry name" value="FCD"/>
    <property type="match status" value="1"/>
</dbReference>
<sequence length="240" mass="27249">MGTGGDDLRYEQPVRGDTLAEQVYRQLSTAILSGSFAPMERITIRRLAEEIGVSVTPAREAVLRLIADGVLQTTDKNAVLVPERTEAEIVEIFSIRRFLEGDMAEVAAPRLRDEDVAFLEDTQKKFLQALDAADYKEVLRLNSVFHFFIYTKSDLPLHLKIVESLWLRIGPTLRYMYPILHKNRVDHRRHEDIIESAARRDGGALRNAILNDLQSSQVALSQYIETYGSGPSPRTRRIRA</sequence>
<dbReference type="EMBL" id="JAGWCR010000008">
    <property type="protein sequence ID" value="MBS3650205.1"/>
    <property type="molecule type" value="Genomic_DNA"/>
</dbReference>
<dbReference type="Pfam" id="PF00392">
    <property type="entry name" value="GntR"/>
    <property type="match status" value="1"/>
</dbReference>
<dbReference type="InterPro" id="IPR000524">
    <property type="entry name" value="Tscrpt_reg_HTH_GntR"/>
</dbReference>
<evidence type="ECO:0000256" key="2">
    <source>
        <dbReference type="ARBA" id="ARBA00023125"/>
    </source>
</evidence>
<keyword evidence="2" id="KW-0238">DNA-binding</keyword>
<keyword evidence="1" id="KW-0805">Transcription regulation</keyword>
<dbReference type="InterPro" id="IPR008920">
    <property type="entry name" value="TF_FadR/GntR_C"/>
</dbReference>
<dbReference type="GO" id="GO:0003700">
    <property type="term" value="F:DNA-binding transcription factor activity"/>
    <property type="evidence" value="ECO:0007669"/>
    <property type="project" value="InterPro"/>
</dbReference>
<keyword evidence="6" id="KW-1185">Reference proteome</keyword>
<dbReference type="PROSITE" id="PS50949">
    <property type="entry name" value="HTH_GNTR"/>
    <property type="match status" value="1"/>
</dbReference>
<evidence type="ECO:0000256" key="1">
    <source>
        <dbReference type="ARBA" id="ARBA00023015"/>
    </source>
</evidence>
<dbReference type="InterPro" id="IPR011711">
    <property type="entry name" value="GntR_C"/>
</dbReference>
<keyword evidence="3" id="KW-0804">Transcription</keyword>
<dbReference type="SUPFAM" id="SSF48008">
    <property type="entry name" value="GntR ligand-binding domain-like"/>
    <property type="match status" value="1"/>
</dbReference>
<dbReference type="SMART" id="SM00895">
    <property type="entry name" value="FCD"/>
    <property type="match status" value="1"/>
</dbReference>
<dbReference type="InterPro" id="IPR036390">
    <property type="entry name" value="WH_DNA-bd_sf"/>
</dbReference>
<reference evidence="5" key="1">
    <citation type="submission" date="2021-04" db="EMBL/GenBank/DDBJ databases">
        <title>Pseudaminobacter soli sp. nov., isolated from paddy soil contaminated by heavy metals.</title>
        <authorList>
            <person name="Zhang K."/>
        </authorList>
    </citation>
    <scope>NUCLEOTIDE SEQUENCE</scope>
    <source>
        <strain evidence="5">19-2017</strain>
    </source>
</reference>